<evidence type="ECO:0000256" key="6">
    <source>
        <dbReference type="ARBA" id="ARBA00023125"/>
    </source>
</evidence>
<dbReference type="GO" id="GO:0008270">
    <property type="term" value="F:zinc ion binding"/>
    <property type="evidence" value="ECO:0007669"/>
    <property type="project" value="UniProtKB-KW"/>
</dbReference>
<comment type="caution">
    <text evidence="13">The sequence shown here is derived from an EMBL/GenBank/DDBJ whole genome shotgun (WGS) entry which is preliminary data.</text>
</comment>
<dbReference type="InterPro" id="IPR044817">
    <property type="entry name" value="SBP-like"/>
</dbReference>
<dbReference type="GO" id="GO:0003677">
    <property type="term" value="F:DNA binding"/>
    <property type="evidence" value="ECO:0007669"/>
    <property type="project" value="UniProtKB-KW"/>
</dbReference>
<dbReference type="PANTHER" id="PTHR31251">
    <property type="entry name" value="SQUAMOSA PROMOTER-BINDING-LIKE PROTEIN 4"/>
    <property type="match status" value="1"/>
</dbReference>
<evidence type="ECO:0000259" key="12">
    <source>
        <dbReference type="PROSITE" id="PS51141"/>
    </source>
</evidence>
<feature type="compositionally biased region" description="Basic residues" evidence="10">
    <location>
        <begin position="231"/>
        <end position="240"/>
    </location>
</feature>
<gene>
    <name evidence="13" type="ORF">ACMD2_08760</name>
</gene>
<feature type="compositionally biased region" description="Low complexity" evidence="10">
    <location>
        <begin position="377"/>
        <end position="393"/>
    </location>
</feature>
<evidence type="ECO:0000256" key="7">
    <source>
        <dbReference type="ARBA" id="ARBA00023163"/>
    </source>
</evidence>
<dbReference type="SUPFAM" id="SSF103612">
    <property type="entry name" value="SBT domain"/>
    <property type="match status" value="1"/>
</dbReference>
<dbReference type="Gene3D" id="4.10.1100.10">
    <property type="entry name" value="Transcription factor, SBP-box domain"/>
    <property type="match status" value="1"/>
</dbReference>
<evidence type="ECO:0000256" key="1">
    <source>
        <dbReference type="ARBA" id="ARBA00004123"/>
    </source>
</evidence>
<dbReference type="EMBL" id="LSRQ01002443">
    <property type="protein sequence ID" value="OAY74354.1"/>
    <property type="molecule type" value="Genomic_DNA"/>
</dbReference>
<keyword evidence="11" id="KW-1133">Transmembrane helix</keyword>
<dbReference type="Pfam" id="PF26102">
    <property type="entry name" value="Ig_SPL7"/>
    <property type="match status" value="1"/>
</dbReference>
<evidence type="ECO:0000256" key="8">
    <source>
        <dbReference type="ARBA" id="ARBA00023242"/>
    </source>
</evidence>
<dbReference type="InterPro" id="IPR004333">
    <property type="entry name" value="SBP_dom"/>
</dbReference>
<evidence type="ECO:0000256" key="10">
    <source>
        <dbReference type="SAM" id="MobiDB-lite"/>
    </source>
</evidence>
<feature type="region of interest" description="Disordered" evidence="10">
    <location>
        <begin position="377"/>
        <end position="396"/>
    </location>
</feature>
<keyword evidence="8" id="KW-0539">Nucleus</keyword>
<dbReference type="FunFam" id="4.10.1100.10:FF:000001">
    <property type="entry name" value="Squamosa promoter-binding-like protein 14"/>
    <property type="match status" value="1"/>
</dbReference>
<proteinExistence type="predicted"/>
<evidence type="ECO:0000256" key="9">
    <source>
        <dbReference type="PROSITE-ProRule" id="PRU00470"/>
    </source>
</evidence>
<dbReference type="Pfam" id="PF03110">
    <property type="entry name" value="SBP"/>
    <property type="match status" value="1"/>
</dbReference>
<evidence type="ECO:0000256" key="2">
    <source>
        <dbReference type="ARBA" id="ARBA00022723"/>
    </source>
</evidence>
<comment type="subcellular location">
    <subcellularLocation>
        <location evidence="1">Nucleus</location>
    </subcellularLocation>
</comment>
<dbReference type="PANTHER" id="PTHR31251:SF110">
    <property type="entry name" value="SQUAMOSA PROMOTER-BINDING-LIKE PROTEIN 14"/>
    <property type="match status" value="1"/>
</dbReference>
<dbReference type="InterPro" id="IPR036893">
    <property type="entry name" value="SBP_sf"/>
</dbReference>
<keyword evidence="4" id="KW-0862">Zinc</keyword>
<reference evidence="13 14" key="1">
    <citation type="journal article" date="2016" name="DNA Res.">
        <title>The draft genome of MD-2 pineapple using hybrid error correction of long reads.</title>
        <authorList>
            <person name="Redwan R.M."/>
            <person name="Saidin A."/>
            <person name="Kumar S.V."/>
        </authorList>
    </citation>
    <scope>NUCLEOTIDE SEQUENCE [LARGE SCALE GENOMIC DNA]</scope>
    <source>
        <strain evidence="14">cv. MD2</strain>
        <tissue evidence="13">Leaf</tissue>
    </source>
</reference>
<dbReference type="InterPro" id="IPR036770">
    <property type="entry name" value="Ankyrin_rpt-contain_sf"/>
</dbReference>
<dbReference type="GO" id="GO:0005634">
    <property type="term" value="C:nucleus"/>
    <property type="evidence" value="ECO:0007669"/>
    <property type="project" value="UniProtKB-SubCell"/>
</dbReference>
<dbReference type="STRING" id="4615.A0A199VB93"/>
<dbReference type="AlphaFoldDB" id="A0A199VB93"/>
<dbReference type="SUPFAM" id="SSF48403">
    <property type="entry name" value="Ankyrin repeat"/>
    <property type="match status" value="1"/>
</dbReference>
<keyword evidence="6" id="KW-0238">DNA-binding</keyword>
<keyword evidence="2" id="KW-0479">Metal-binding</keyword>
<feature type="transmembrane region" description="Helical" evidence="11">
    <location>
        <begin position="970"/>
        <end position="992"/>
    </location>
</feature>
<protein>
    <submittedName>
        <fullName evidence="13">Squamosa promoter-binding-like protein 15</fullName>
    </submittedName>
</protein>
<evidence type="ECO:0000256" key="11">
    <source>
        <dbReference type="SAM" id="Phobius"/>
    </source>
</evidence>
<evidence type="ECO:0000256" key="5">
    <source>
        <dbReference type="ARBA" id="ARBA00023015"/>
    </source>
</evidence>
<keyword evidence="11" id="KW-0472">Membrane</keyword>
<dbReference type="PROSITE" id="PS51141">
    <property type="entry name" value="ZF_SBP"/>
    <property type="match status" value="1"/>
</dbReference>
<dbReference type="Proteomes" id="UP000092600">
    <property type="component" value="Unassembled WGS sequence"/>
</dbReference>
<accession>A0A199VB93</accession>
<evidence type="ECO:0000313" key="14">
    <source>
        <dbReference type="Proteomes" id="UP000092600"/>
    </source>
</evidence>
<feature type="region of interest" description="Disordered" evidence="10">
    <location>
        <begin position="231"/>
        <end position="258"/>
    </location>
</feature>
<name>A0A199VB93_ANACO</name>
<feature type="compositionally biased region" description="Low complexity" evidence="10">
    <location>
        <begin position="84"/>
        <end position="100"/>
    </location>
</feature>
<feature type="domain" description="SBP-type" evidence="12">
    <location>
        <begin position="164"/>
        <end position="241"/>
    </location>
</feature>
<keyword evidence="3 9" id="KW-0863">Zinc-finger</keyword>
<evidence type="ECO:0000256" key="4">
    <source>
        <dbReference type="ARBA" id="ARBA00022833"/>
    </source>
</evidence>
<organism evidence="13 14">
    <name type="scientific">Ananas comosus</name>
    <name type="common">Pineapple</name>
    <name type="synonym">Ananas ananas</name>
    <dbReference type="NCBI Taxonomy" id="4615"/>
    <lineage>
        <taxon>Eukaryota</taxon>
        <taxon>Viridiplantae</taxon>
        <taxon>Streptophyta</taxon>
        <taxon>Embryophyta</taxon>
        <taxon>Tracheophyta</taxon>
        <taxon>Spermatophyta</taxon>
        <taxon>Magnoliopsida</taxon>
        <taxon>Liliopsida</taxon>
        <taxon>Poales</taxon>
        <taxon>Bromeliaceae</taxon>
        <taxon>Bromelioideae</taxon>
        <taxon>Ananas</taxon>
    </lineage>
</organism>
<feature type="region of interest" description="Disordered" evidence="10">
    <location>
        <begin position="143"/>
        <end position="164"/>
    </location>
</feature>
<keyword evidence="7" id="KW-0804">Transcription</keyword>
<keyword evidence="5" id="KW-0805">Transcription regulation</keyword>
<evidence type="ECO:0000256" key="3">
    <source>
        <dbReference type="ARBA" id="ARBA00022771"/>
    </source>
</evidence>
<sequence length="1010" mass="111261">MLLWPLPLRRLRVAAAADLRGHKGFLAISACRLWMGIVVEFIIGGRRDFDQRSKGFAAKPSSDVSDALCLGTLPADAEQRKKAAAVAAAAGEDSSSSKASPFRNDPEVGGENNLTLKLGGGAYLAAPQAGTTAAAAASASAAEEAAIRPSKRVRSGSPGSGGSYPMCQVDDCRADLSNAKDYHRRHKVCEVHSKTTKALVGKQMQRFCQQCSRFHPLSEFDEGKRSCRRRLAGHNRRRRKTQPEEGPPRLLLPGNQENGTNANLDLVSLLAVLARLQGNNNACKPPNVPPVPDRDRLAQILSKINSLNNPNSLTRLPLGGLDLNVSEAPQQESSDQALELSKHPVKEARPCLPLQLFGSSMDDSPPKMGSAIKYLSSESSNPMEERSPSSSPPVTQKLFPLHSEDTAAVEASTSHRWCAPLQLFKDLDRPAENGVMQNISLPAGYTCSSGSDHSPSSSNSDSQDRTGRIVFKLFGKDPSSFPGNLRAQILNWLAHSPSDMESYIRPGCVVLSIYLSMPSIAWEELEENLLRRVTSLVQCSNSDFWRNGRFLVRTNRQLVSHKDGIVRLSKSWRTWSAPELTSVSPLAIVGGQRTSLLLKGCNLTVPGTKIHCTLMGKYTSKEVLSSAYPGTIYDYSSMESFDFPGGSPLVLGRCFIEVENGFKGNSFPVIIANSSICQELRTLETEFEEDVRTPDVVSEDRIVDNGRPRSREDVLLFLNELGWLFQKASNTYSTPSYPKIAEPDFLDFSVTRFKYLFTFSVERDWCSVTKTLLDMLVKRSSSSDALAQESLDMLSDIHLLNRAVKRKCRRMVDLLLRFSVIQSDNFKMYPFPPNLPGPGGLTPLHVAASSQGLEEIVDALTDDPQEIGLKCWESLQDDSGQSPHMYATLRNNHSYNDLVARKLADKKNDQISLWVGDEESFTDEFAVRGENNRASVAQTFQSRSCAQCAMMKTGLLRRPVRSRGLLNRPYIHSMLAIAAVCVCVCVFMRGSLRINSVGSFKWENLDYGPI</sequence>
<dbReference type="Gene3D" id="1.25.40.20">
    <property type="entry name" value="Ankyrin repeat-containing domain"/>
    <property type="match status" value="1"/>
</dbReference>
<keyword evidence="11" id="KW-0812">Transmembrane</keyword>
<evidence type="ECO:0000313" key="13">
    <source>
        <dbReference type="EMBL" id="OAY74354.1"/>
    </source>
</evidence>
<feature type="region of interest" description="Disordered" evidence="10">
    <location>
        <begin position="84"/>
        <end position="111"/>
    </location>
</feature>